<dbReference type="Proteomes" id="UP000182284">
    <property type="component" value="Unassembled WGS sequence"/>
</dbReference>
<keyword evidence="1 3" id="KW-0413">Isomerase</keyword>
<dbReference type="PANTHER" id="PTHR43489">
    <property type="entry name" value="ISOMERASE"/>
    <property type="match status" value="1"/>
</dbReference>
<feature type="domain" description="Xylose isomerase-like TIM barrel" evidence="2">
    <location>
        <begin position="106"/>
        <end position="288"/>
    </location>
</feature>
<dbReference type="Gene3D" id="3.20.20.150">
    <property type="entry name" value="Divalent-metal-dependent TIM barrel enzymes"/>
    <property type="match status" value="1"/>
</dbReference>
<accession>A0A1G7P3A3</accession>
<evidence type="ECO:0000256" key="1">
    <source>
        <dbReference type="ARBA" id="ARBA00023235"/>
    </source>
</evidence>
<dbReference type="InterPro" id="IPR036237">
    <property type="entry name" value="Xyl_isomerase-like_sf"/>
</dbReference>
<name>A0A1G7P3A3_9RHOB</name>
<dbReference type="Pfam" id="PF01261">
    <property type="entry name" value="AP_endonuc_2"/>
    <property type="match status" value="1"/>
</dbReference>
<evidence type="ECO:0000313" key="3">
    <source>
        <dbReference type="EMBL" id="SDF80714.1"/>
    </source>
</evidence>
<keyword evidence="3" id="KW-0670">Pyruvate</keyword>
<dbReference type="OrthoDB" id="9786584at2"/>
<protein>
    <submittedName>
        <fullName evidence="3">Hydroxypyruvate isomerase</fullName>
    </submittedName>
</protein>
<dbReference type="GO" id="GO:0016853">
    <property type="term" value="F:isomerase activity"/>
    <property type="evidence" value="ECO:0007669"/>
    <property type="project" value="UniProtKB-KW"/>
</dbReference>
<organism evidence="3 4">
    <name type="scientific">Celeribacter baekdonensis</name>
    <dbReference type="NCBI Taxonomy" id="875171"/>
    <lineage>
        <taxon>Bacteria</taxon>
        <taxon>Pseudomonadati</taxon>
        <taxon>Pseudomonadota</taxon>
        <taxon>Alphaproteobacteria</taxon>
        <taxon>Rhodobacterales</taxon>
        <taxon>Roseobacteraceae</taxon>
        <taxon>Celeribacter</taxon>
    </lineage>
</organism>
<dbReference type="AlphaFoldDB" id="A0A1G7P3A3"/>
<dbReference type="PANTHER" id="PTHR43489:SF3">
    <property type="entry name" value="XYLOSE ISOMERASE DOMAIN PROTEIN TIM BARREL"/>
    <property type="match status" value="1"/>
</dbReference>
<proteinExistence type="predicted"/>
<dbReference type="InterPro" id="IPR013022">
    <property type="entry name" value="Xyl_isomerase-like_TIM-brl"/>
</dbReference>
<dbReference type="PROSITE" id="PS51318">
    <property type="entry name" value="TAT"/>
    <property type="match status" value="1"/>
</dbReference>
<evidence type="ECO:0000313" key="4">
    <source>
        <dbReference type="Proteomes" id="UP000182284"/>
    </source>
</evidence>
<gene>
    <name evidence="3" type="ORF">SAMN04488117_107205</name>
</gene>
<sequence length="296" mass="31939">MTDLSERGLTRRALMQGLAVAGTSGALSAPAVAQSTAVPLKGNIRHSVARWTYGFLSLDALCALCRDIGIGAVDLCGPEDWPMLKAHGLDSSMCNGAELGLEDGWAEPANHDALIGRYLRHINLVADAGYRNLILFSGNRRGMDSEAGLAACEIGLKRIIGAAEARGVVLHMELLNSRVNHPDYLCDTTAWGVALCQRLGSENFKLLYDIYHMQIMEGDVIRRITEHHDCFGHYHTAGNPGRHEPDDSQELNYPAICGAIRDTGFDGWIAQEFVPSDKTPAAAAEALRAAVATCDV</sequence>
<dbReference type="InterPro" id="IPR006311">
    <property type="entry name" value="TAT_signal"/>
</dbReference>
<dbReference type="RefSeq" id="WP_074645797.1">
    <property type="nucleotide sequence ID" value="NZ_FNBL01000007.1"/>
</dbReference>
<dbReference type="SUPFAM" id="SSF51658">
    <property type="entry name" value="Xylose isomerase-like"/>
    <property type="match status" value="1"/>
</dbReference>
<reference evidence="3 4" key="1">
    <citation type="submission" date="2016-10" db="EMBL/GenBank/DDBJ databases">
        <authorList>
            <person name="de Groot N.N."/>
        </authorList>
    </citation>
    <scope>NUCLEOTIDE SEQUENCE [LARGE SCALE GENOMIC DNA]</scope>
    <source>
        <strain evidence="3 4">DSM 27375</strain>
    </source>
</reference>
<dbReference type="EMBL" id="FNBL01000007">
    <property type="protein sequence ID" value="SDF80714.1"/>
    <property type="molecule type" value="Genomic_DNA"/>
</dbReference>
<evidence type="ECO:0000259" key="2">
    <source>
        <dbReference type="Pfam" id="PF01261"/>
    </source>
</evidence>
<dbReference type="InterPro" id="IPR050417">
    <property type="entry name" value="Sugar_Epim/Isomerase"/>
</dbReference>